<evidence type="ECO:0000256" key="4">
    <source>
        <dbReference type="ARBA" id="ARBA00023136"/>
    </source>
</evidence>
<name>A0AAW1TF88_9CHLO</name>
<reference evidence="7 8" key="1">
    <citation type="journal article" date="2024" name="Nat. Commun.">
        <title>Phylogenomics reveals the evolutionary origins of lichenization in chlorophyte algae.</title>
        <authorList>
            <person name="Puginier C."/>
            <person name="Libourel C."/>
            <person name="Otte J."/>
            <person name="Skaloud P."/>
            <person name="Haon M."/>
            <person name="Grisel S."/>
            <person name="Petersen M."/>
            <person name="Berrin J.G."/>
            <person name="Delaux P.M."/>
            <person name="Dal Grande F."/>
            <person name="Keller J."/>
        </authorList>
    </citation>
    <scope>NUCLEOTIDE SEQUENCE [LARGE SCALE GENOMIC DNA]</scope>
    <source>
        <strain evidence="7 8">SAG 2523</strain>
    </source>
</reference>
<feature type="compositionally biased region" description="Acidic residues" evidence="6">
    <location>
        <begin position="464"/>
        <end position="478"/>
    </location>
</feature>
<evidence type="ECO:0000256" key="1">
    <source>
        <dbReference type="ARBA" id="ARBA00004606"/>
    </source>
</evidence>
<gene>
    <name evidence="7" type="ORF">WJX84_000503</name>
</gene>
<dbReference type="InterPro" id="IPR044174">
    <property type="entry name" value="BC10-like"/>
</dbReference>
<comment type="subcellular location">
    <subcellularLocation>
        <location evidence="1">Membrane</location>
        <topology evidence="1">Single-pass type II membrane protein</topology>
    </subcellularLocation>
</comment>
<keyword evidence="2" id="KW-0328">Glycosyltransferase</keyword>
<feature type="compositionally biased region" description="Pro residues" evidence="6">
    <location>
        <begin position="412"/>
        <end position="428"/>
    </location>
</feature>
<keyword evidence="5" id="KW-0325">Glycoprotein</keyword>
<keyword evidence="4" id="KW-0472">Membrane</keyword>
<evidence type="ECO:0000313" key="7">
    <source>
        <dbReference type="EMBL" id="KAK9867029.1"/>
    </source>
</evidence>
<dbReference type="Proteomes" id="UP001485043">
    <property type="component" value="Unassembled WGS sequence"/>
</dbReference>
<evidence type="ECO:0000256" key="5">
    <source>
        <dbReference type="ARBA" id="ARBA00023180"/>
    </source>
</evidence>
<comment type="caution">
    <text evidence="7">The sequence shown here is derived from an EMBL/GenBank/DDBJ whole genome shotgun (WGS) entry which is preliminary data.</text>
</comment>
<proteinExistence type="predicted"/>
<evidence type="ECO:0000313" key="8">
    <source>
        <dbReference type="Proteomes" id="UP001485043"/>
    </source>
</evidence>
<keyword evidence="8" id="KW-1185">Reference proteome</keyword>
<dbReference type="PANTHER" id="PTHR31042:SF8">
    <property type="entry name" value="CORE-2_I-BRANCHING BETA-1,6-N-ACETYLGLUCOSAMINYLTRANSFERASE FAMILY PROTEIN"/>
    <property type="match status" value="1"/>
</dbReference>
<dbReference type="PANTHER" id="PTHR31042">
    <property type="entry name" value="CORE-2/I-BRANCHING BETA-1,6-N-ACETYLGLUCOSAMINYLTRANSFERASE FAMILY PROTEIN-RELATED"/>
    <property type="match status" value="1"/>
</dbReference>
<evidence type="ECO:0000256" key="2">
    <source>
        <dbReference type="ARBA" id="ARBA00022676"/>
    </source>
</evidence>
<dbReference type="EMBL" id="JALJOV010000115">
    <property type="protein sequence ID" value="KAK9867029.1"/>
    <property type="molecule type" value="Genomic_DNA"/>
</dbReference>
<feature type="region of interest" description="Disordered" evidence="6">
    <location>
        <begin position="402"/>
        <end position="494"/>
    </location>
</feature>
<keyword evidence="3" id="KW-0808">Transferase</keyword>
<feature type="compositionally biased region" description="Basic and acidic residues" evidence="6">
    <location>
        <begin position="454"/>
        <end position="463"/>
    </location>
</feature>
<evidence type="ECO:0000256" key="6">
    <source>
        <dbReference type="SAM" id="MobiDB-lite"/>
    </source>
</evidence>
<dbReference type="InterPro" id="IPR003406">
    <property type="entry name" value="Glyco_trans_14"/>
</dbReference>
<dbReference type="GO" id="GO:0016757">
    <property type="term" value="F:glycosyltransferase activity"/>
    <property type="evidence" value="ECO:0007669"/>
    <property type="project" value="UniProtKB-KW"/>
</dbReference>
<evidence type="ECO:0000256" key="3">
    <source>
        <dbReference type="ARBA" id="ARBA00022679"/>
    </source>
</evidence>
<protein>
    <submittedName>
        <fullName evidence="7">Uncharacterized protein</fullName>
    </submittedName>
</protein>
<dbReference type="AlphaFoldDB" id="A0AAW1TF88"/>
<organism evidence="7 8">
    <name type="scientific">Apatococcus fuscideae</name>
    <dbReference type="NCBI Taxonomy" id="2026836"/>
    <lineage>
        <taxon>Eukaryota</taxon>
        <taxon>Viridiplantae</taxon>
        <taxon>Chlorophyta</taxon>
        <taxon>core chlorophytes</taxon>
        <taxon>Trebouxiophyceae</taxon>
        <taxon>Chlorellales</taxon>
        <taxon>Chlorellaceae</taxon>
        <taxon>Apatococcus</taxon>
    </lineage>
</organism>
<sequence length="494" mass="55243">MSVQAAARQPEDELETCAALLGVKKVALLFLTRGELYHTQLWSTWLESVAGLVPIACSVPALCSPAEHLSDDMLHSCLASNRTAAHAPRNQHLFTTYVHAPPDFLGYEPESPFHDSMVQNRSFTKWGDHSTTTVVRRMIQEALVNPLNDKFMLLSETCIPLYPPQVVHMQLIQEQKSRINACDREGWQRNFGRMWPEMESEVLTPAKWRKHWQWFTLNRPHAELVANDTVVEEAFAQHCRFAIDDSIRDWRTCFSDEHYISTLLAVHDLDQETDCDGFVTHADWEHITDIMHPRTYSIWDVSPQLLRDLRIPQHGCEANFALHAASSVYARSSDIDHGILSQLTQRALHAGPADATLGYGCPLFARKFPIETADLIFKVLQANHCHDLKILKREGSVMPSSGAVNCGELLPQSPPPEPEPPRQDSPPRAPHEDEVLGGIFLPDVGSPDDGPDNNPDKSPHSADDLADLSESVEAEAAEAGETTPDGLISTEKRM</sequence>
<dbReference type="GO" id="GO:0016020">
    <property type="term" value="C:membrane"/>
    <property type="evidence" value="ECO:0007669"/>
    <property type="project" value="UniProtKB-SubCell"/>
</dbReference>
<dbReference type="Pfam" id="PF02485">
    <property type="entry name" value="Branch"/>
    <property type="match status" value="1"/>
</dbReference>
<accession>A0AAW1TF88</accession>